<sequence length="209" mass="22229">MQDNNKRSFTVPVLLLIIVTLAILCILFYSKNLLSGQNEQSEAGKRLAEKYVNAQAYAALLQGGAEQLLNATSEIDRLHAKEKLGEARFALGETQSLIADAIRLQSGQSDEQIEASLSGMNKALGAEDSLLNTAGEHDGPLTESEKTALTAVVAVAKDAEAALKRYLVPSGVGGYRIMADGGEWIDAVMEAKSSLDALAVTLSEPNLKP</sequence>
<reference evidence="3" key="1">
    <citation type="journal article" date="2019" name="Int. J. Syst. Evol. Microbiol.">
        <title>The Global Catalogue of Microorganisms (GCM) 10K type strain sequencing project: providing services to taxonomists for standard genome sequencing and annotation.</title>
        <authorList>
            <consortium name="The Broad Institute Genomics Platform"/>
            <consortium name="The Broad Institute Genome Sequencing Center for Infectious Disease"/>
            <person name="Wu L."/>
            <person name="Ma J."/>
        </authorList>
    </citation>
    <scope>NUCLEOTIDE SEQUENCE [LARGE SCALE GENOMIC DNA]</scope>
    <source>
        <strain evidence="3">CGMCC 1.18578</strain>
    </source>
</reference>
<keyword evidence="1" id="KW-0812">Transmembrane</keyword>
<dbReference type="EMBL" id="JBHSNC010000057">
    <property type="protein sequence ID" value="MFC5532118.1"/>
    <property type="molecule type" value="Genomic_DNA"/>
</dbReference>
<dbReference type="Proteomes" id="UP001596108">
    <property type="component" value="Unassembled WGS sequence"/>
</dbReference>
<protein>
    <submittedName>
        <fullName evidence="2">Uncharacterized protein</fullName>
    </submittedName>
</protein>
<proteinExistence type="predicted"/>
<evidence type="ECO:0000313" key="2">
    <source>
        <dbReference type="EMBL" id="MFC5532118.1"/>
    </source>
</evidence>
<keyword evidence="1" id="KW-1133">Transmembrane helix</keyword>
<organism evidence="2 3">
    <name type="scientific">Cohnella yongneupensis</name>
    <dbReference type="NCBI Taxonomy" id="425006"/>
    <lineage>
        <taxon>Bacteria</taxon>
        <taxon>Bacillati</taxon>
        <taxon>Bacillota</taxon>
        <taxon>Bacilli</taxon>
        <taxon>Bacillales</taxon>
        <taxon>Paenibacillaceae</taxon>
        <taxon>Cohnella</taxon>
    </lineage>
</organism>
<evidence type="ECO:0000313" key="3">
    <source>
        <dbReference type="Proteomes" id="UP001596108"/>
    </source>
</evidence>
<evidence type="ECO:0000256" key="1">
    <source>
        <dbReference type="SAM" id="Phobius"/>
    </source>
</evidence>
<gene>
    <name evidence="2" type="ORF">ACFPQ4_22090</name>
</gene>
<keyword evidence="1" id="KW-0472">Membrane</keyword>
<name>A0ABW0R5V3_9BACL</name>
<feature type="transmembrane region" description="Helical" evidence="1">
    <location>
        <begin position="9"/>
        <end position="29"/>
    </location>
</feature>
<dbReference type="RefSeq" id="WP_378114089.1">
    <property type="nucleotide sequence ID" value="NZ_JBHSNC010000057.1"/>
</dbReference>
<keyword evidence="3" id="KW-1185">Reference proteome</keyword>
<accession>A0ABW0R5V3</accession>
<comment type="caution">
    <text evidence="2">The sequence shown here is derived from an EMBL/GenBank/DDBJ whole genome shotgun (WGS) entry which is preliminary data.</text>
</comment>